<dbReference type="GO" id="GO:0016757">
    <property type="term" value="F:glycosyltransferase activity"/>
    <property type="evidence" value="ECO:0007669"/>
    <property type="project" value="UniProtKB-ARBA"/>
</dbReference>
<comment type="caution">
    <text evidence="3">The sequence shown here is derived from an EMBL/GenBank/DDBJ whole genome shotgun (WGS) entry which is preliminary data.</text>
</comment>
<organism evidence="3 4">
    <name type="scientific">Oceanidesulfovibrio indonesiensis</name>
    <dbReference type="NCBI Taxonomy" id="54767"/>
    <lineage>
        <taxon>Bacteria</taxon>
        <taxon>Pseudomonadati</taxon>
        <taxon>Thermodesulfobacteriota</taxon>
        <taxon>Desulfovibrionia</taxon>
        <taxon>Desulfovibrionales</taxon>
        <taxon>Desulfovibrionaceae</taxon>
        <taxon>Oceanidesulfovibrio</taxon>
    </lineage>
</organism>
<reference evidence="3 4" key="1">
    <citation type="submission" date="2018-06" db="EMBL/GenBank/DDBJ databases">
        <title>Complete genome of Desulfovibrio indonesiensis P37SLT.</title>
        <authorList>
            <person name="Crispim J.S."/>
            <person name="Vidigal P.M.P."/>
            <person name="Silva L.C.F."/>
            <person name="Laguardia C.N."/>
            <person name="Araujo L.C."/>
            <person name="Dias R.S."/>
            <person name="Sousa M.P."/>
            <person name="Paula S.O."/>
            <person name="Silva C."/>
        </authorList>
    </citation>
    <scope>NUCLEOTIDE SEQUENCE [LARGE SCALE GENOMIC DNA]</scope>
    <source>
        <strain evidence="3 4">P37SLT</strain>
    </source>
</reference>
<name>A0A7M3MAR1_9BACT</name>
<feature type="domain" description="Glycosyltransferase subfamily 4-like N-terminal" evidence="1">
    <location>
        <begin position="37"/>
        <end position="188"/>
    </location>
</feature>
<feature type="domain" description="Spore protein YkvP/CgeB glycosyl transferase-like" evidence="2">
    <location>
        <begin position="236"/>
        <end position="397"/>
    </location>
</feature>
<dbReference type="InterPro" id="IPR055259">
    <property type="entry name" value="YkvP/CgeB_Glyco_trans-like"/>
</dbReference>
<dbReference type="Gene3D" id="3.40.50.2000">
    <property type="entry name" value="Glycogen Phosphorylase B"/>
    <property type="match status" value="2"/>
</dbReference>
<dbReference type="Proteomes" id="UP000448292">
    <property type="component" value="Unassembled WGS sequence"/>
</dbReference>
<evidence type="ECO:0008006" key="5">
    <source>
        <dbReference type="Google" id="ProtNLM"/>
    </source>
</evidence>
<dbReference type="InterPro" id="IPR028098">
    <property type="entry name" value="Glyco_trans_4-like_N"/>
</dbReference>
<dbReference type="EMBL" id="QMIE01000025">
    <property type="protein sequence ID" value="TVM14357.1"/>
    <property type="molecule type" value="Genomic_DNA"/>
</dbReference>
<sequence>MPAGMIGRHTLSSTGRHSMKILYISPSVLPSRAANAVHVLHQCHGFMAAGHDVVLAAKRSARDAGEVVRTLERDFAIDASRLEFLSYYSALNRADNMRIALMAWRALRRGLQADLVLSRNLYASYILAVRMGRPIFFETHQIEHGWRSHLQKAIMTQPHVTTIVISKKLEEVLADAHGVGPSSTLVLPDAAPEGMEPVPAHDKPAARARLMPQIDLAPYRTVCGYFGHLYPGRGIEIIEAMAEKRPDAAFLVFGGNDRDIAERRAANTLANLVFAGHVSHGAAVRIMAACDVLLMPYQRAVSIGVKKHDTARWMSPMKMFEYMGSGSPIISSSLPVLEEVLEDGRNALLAEPDAPASWLAALQRLESDETFARAIGENAHSDYRAKYTWKARAQAVCGAV</sequence>
<evidence type="ECO:0000259" key="1">
    <source>
        <dbReference type="Pfam" id="PF13439"/>
    </source>
</evidence>
<dbReference type="Pfam" id="PF13439">
    <property type="entry name" value="Glyco_transf_4"/>
    <property type="match status" value="1"/>
</dbReference>
<protein>
    <recommendedName>
        <fullName evidence="5">Glycosyltransferase subfamily 4-like N-terminal domain-containing protein</fullName>
    </recommendedName>
</protein>
<gene>
    <name evidence="3" type="ORF">DPQ33_17560</name>
</gene>
<accession>A0A7M3MAR1</accession>
<dbReference type="PANTHER" id="PTHR12526">
    <property type="entry name" value="GLYCOSYLTRANSFERASE"/>
    <property type="match status" value="1"/>
</dbReference>
<dbReference type="Pfam" id="PF13524">
    <property type="entry name" value="Glyco_trans_1_2"/>
    <property type="match status" value="1"/>
</dbReference>
<evidence type="ECO:0000313" key="4">
    <source>
        <dbReference type="Proteomes" id="UP000448292"/>
    </source>
</evidence>
<dbReference type="PANTHER" id="PTHR12526:SF600">
    <property type="entry name" value="GLYCOSYL TRANSFERASE GROUP 1"/>
    <property type="match status" value="1"/>
</dbReference>
<evidence type="ECO:0000313" key="3">
    <source>
        <dbReference type="EMBL" id="TVM14357.1"/>
    </source>
</evidence>
<dbReference type="SUPFAM" id="SSF53756">
    <property type="entry name" value="UDP-Glycosyltransferase/glycogen phosphorylase"/>
    <property type="match status" value="1"/>
</dbReference>
<dbReference type="AlphaFoldDB" id="A0A7M3MAR1"/>
<keyword evidence="4" id="KW-1185">Reference proteome</keyword>
<proteinExistence type="predicted"/>
<evidence type="ECO:0000259" key="2">
    <source>
        <dbReference type="Pfam" id="PF13524"/>
    </source>
</evidence>